<comment type="subcellular location">
    <subcellularLocation>
        <location evidence="1">Cell inner membrane</location>
        <topology evidence="1">Single-pass membrane protein</topology>
    </subcellularLocation>
</comment>
<keyword evidence="8" id="KW-0472">Membrane</keyword>
<evidence type="ECO:0000256" key="4">
    <source>
        <dbReference type="ARBA" id="ARBA00022481"/>
    </source>
</evidence>
<keyword evidence="6" id="KW-0812">Transmembrane</keyword>
<comment type="similarity">
    <text evidence="9">Belongs to the GSP H family.</text>
</comment>
<dbReference type="AlphaFoldDB" id="A0A840RY35"/>
<dbReference type="GO" id="GO:0015627">
    <property type="term" value="C:type II protein secretion system complex"/>
    <property type="evidence" value="ECO:0007669"/>
    <property type="project" value="InterPro"/>
</dbReference>
<evidence type="ECO:0000256" key="3">
    <source>
        <dbReference type="ARBA" id="ARBA00022475"/>
    </source>
</evidence>
<dbReference type="SUPFAM" id="SSF54523">
    <property type="entry name" value="Pili subunits"/>
    <property type="match status" value="1"/>
</dbReference>
<accession>A0A840RY35</accession>
<proteinExistence type="inferred from homology"/>
<evidence type="ECO:0000256" key="9">
    <source>
        <dbReference type="ARBA" id="ARBA00025772"/>
    </source>
</evidence>
<keyword evidence="13" id="KW-1185">Reference proteome</keyword>
<evidence type="ECO:0000313" key="12">
    <source>
        <dbReference type="EMBL" id="MBB5201776.1"/>
    </source>
</evidence>
<evidence type="ECO:0000256" key="6">
    <source>
        <dbReference type="ARBA" id="ARBA00022692"/>
    </source>
</evidence>
<evidence type="ECO:0000256" key="8">
    <source>
        <dbReference type="ARBA" id="ARBA00023136"/>
    </source>
</evidence>
<reference evidence="12 13" key="1">
    <citation type="submission" date="2020-08" db="EMBL/GenBank/DDBJ databases">
        <title>Genomic Encyclopedia of Type Strains, Phase IV (KMG-IV): sequencing the most valuable type-strain genomes for metagenomic binning, comparative biology and taxonomic classification.</title>
        <authorList>
            <person name="Goeker M."/>
        </authorList>
    </citation>
    <scope>NUCLEOTIDE SEQUENCE [LARGE SCALE GENOMIC DNA]</scope>
    <source>
        <strain evidence="12 13">DSM 23240</strain>
    </source>
</reference>
<gene>
    <name evidence="12" type="ORF">HNR39_003634</name>
</gene>
<dbReference type="Proteomes" id="UP000571084">
    <property type="component" value="Unassembled WGS sequence"/>
</dbReference>
<dbReference type="EMBL" id="JACHHQ010000008">
    <property type="protein sequence ID" value="MBB5201776.1"/>
    <property type="molecule type" value="Genomic_DNA"/>
</dbReference>
<name>A0A840RY35_9BURK</name>
<keyword evidence="3" id="KW-1003">Cell membrane</keyword>
<feature type="domain" description="General secretion pathway GspH" evidence="11">
    <location>
        <begin position="52"/>
        <end position="168"/>
    </location>
</feature>
<dbReference type="RefSeq" id="WP_168057211.1">
    <property type="nucleotide sequence ID" value="NZ_JAAOZT010000017.1"/>
</dbReference>
<keyword evidence="7" id="KW-1133">Transmembrane helix</keyword>
<organism evidence="12 13">
    <name type="scientific">Glaciimonas immobilis</name>
    <dbReference type="NCBI Taxonomy" id="728004"/>
    <lineage>
        <taxon>Bacteria</taxon>
        <taxon>Pseudomonadati</taxon>
        <taxon>Pseudomonadota</taxon>
        <taxon>Betaproteobacteria</taxon>
        <taxon>Burkholderiales</taxon>
        <taxon>Oxalobacteraceae</taxon>
        <taxon>Glaciimonas</taxon>
    </lineage>
</organism>
<dbReference type="Gene3D" id="3.55.40.10">
    <property type="entry name" value="minor pseudopilin epsh domain"/>
    <property type="match status" value="1"/>
</dbReference>
<protein>
    <recommendedName>
        <fullName evidence="2">Type II secretion system protein H</fullName>
    </recommendedName>
    <alternativeName>
        <fullName evidence="10">General secretion pathway protein H</fullName>
    </alternativeName>
</protein>
<comment type="caution">
    <text evidence="12">The sequence shown here is derived from an EMBL/GenBank/DDBJ whole genome shotgun (WGS) entry which is preliminary data.</text>
</comment>
<dbReference type="Pfam" id="PF12019">
    <property type="entry name" value="GspH"/>
    <property type="match status" value="1"/>
</dbReference>
<dbReference type="InterPro" id="IPR022346">
    <property type="entry name" value="T2SS_GspH"/>
</dbReference>
<evidence type="ECO:0000256" key="7">
    <source>
        <dbReference type="ARBA" id="ARBA00022989"/>
    </source>
</evidence>
<keyword evidence="5" id="KW-0997">Cell inner membrane</keyword>
<evidence type="ECO:0000256" key="5">
    <source>
        <dbReference type="ARBA" id="ARBA00022519"/>
    </source>
</evidence>
<evidence type="ECO:0000256" key="2">
    <source>
        <dbReference type="ARBA" id="ARBA00021549"/>
    </source>
</evidence>
<evidence type="ECO:0000259" key="11">
    <source>
        <dbReference type="Pfam" id="PF12019"/>
    </source>
</evidence>
<dbReference type="InterPro" id="IPR045584">
    <property type="entry name" value="Pilin-like"/>
</dbReference>
<dbReference type="GO" id="GO:0015628">
    <property type="term" value="P:protein secretion by the type II secretion system"/>
    <property type="evidence" value="ECO:0007669"/>
    <property type="project" value="InterPro"/>
</dbReference>
<keyword evidence="4" id="KW-0488">Methylation</keyword>
<evidence type="ECO:0000313" key="13">
    <source>
        <dbReference type="Proteomes" id="UP000571084"/>
    </source>
</evidence>
<evidence type="ECO:0000256" key="10">
    <source>
        <dbReference type="ARBA" id="ARBA00030775"/>
    </source>
</evidence>
<sequence>MSPKPGMSTARCRCGFTLIELMMTMCVSILLLAIGAPVLRDFIIETRMSVTVNRFIAAATLARTEAIKRGRAVVLCRSVNVTFGTGLCDSSAVGGRPGNDWASGWVVIVPDENRVLLRQAIASADLTILAATKAIKYDGLGRPGGSFTKLVFRHAGKFERVICFSRSGRMNVLLGTSECA</sequence>
<evidence type="ECO:0000256" key="1">
    <source>
        <dbReference type="ARBA" id="ARBA00004377"/>
    </source>
</evidence>
<dbReference type="GO" id="GO:0005886">
    <property type="term" value="C:plasma membrane"/>
    <property type="evidence" value="ECO:0007669"/>
    <property type="project" value="UniProtKB-SubCell"/>
</dbReference>